<accession>A0A2J6R670</accession>
<feature type="region of interest" description="Disordered" evidence="1">
    <location>
        <begin position="103"/>
        <end position="123"/>
    </location>
</feature>
<organism evidence="2 3">
    <name type="scientific">Hyaloscypha variabilis (strain UAMH 11265 / GT02V1 / F)</name>
    <name type="common">Meliniomyces variabilis</name>
    <dbReference type="NCBI Taxonomy" id="1149755"/>
    <lineage>
        <taxon>Eukaryota</taxon>
        <taxon>Fungi</taxon>
        <taxon>Dikarya</taxon>
        <taxon>Ascomycota</taxon>
        <taxon>Pezizomycotina</taxon>
        <taxon>Leotiomycetes</taxon>
        <taxon>Helotiales</taxon>
        <taxon>Hyaloscyphaceae</taxon>
        <taxon>Hyaloscypha</taxon>
        <taxon>Hyaloscypha variabilis</taxon>
    </lineage>
</organism>
<gene>
    <name evidence="2" type="ORF">L207DRAFT_132698</name>
</gene>
<name>A0A2J6R670_HYAVF</name>
<dbReference type="EMBL" id="KZ613954">
    <property type="protein sequence ID" value="PMD34018.1"/>
    <property type="molecule type" value="Genomic_DNA"/>
</dbReference>
<sequence length="329" mass="37534">MSRSYVEASARSITFSKAIRYELTRKLEEPVPTAATSYDDTSDAISEAILWEIEKTFNTVPTREVHSDDKCERFALTLLSDDEMIGDEDGMILLQATSSPLVEQDSMAKSRTPKKAQRSLHHKKRPYAWRQPFKNKRSVIRKRLLEARPASYKEKANMENAINKPENTNTRPEDADVVPGDDFNVDELFEETDEESLDHKFDIDETCEETDEDEVTMINDYTSSENELGVEEEENDLFVSKPKHVRIIPPSNSRQLVSLIRKKMSELYDLVQVKLADSEGVPDFKLAERIRGAVDKVKFDKAVDLSAADIITLHEALSLLEENQLAIDF</sequence>
<keyword evidence="3" id="KW-1185">Reference proteome</keyword>
<evidence type="ECO:0000256" key="1">
    <source>
        <dbReference type="SAM" id="MobiDB-lite"/>
    </source>
</evidence>
<dbReference type="Proteomes" id="UP000235786">
    <property type="component" value="Unassembled WGS sequence"/>
</dbReference>
<proteinExistence type="predicted"/>
<evidence type="ECO:0000313" key="3">
    <source>
        <dbReference type="Proteomes" id="UP000235786"/>
    </source>
</evidence>
<evidence type="ECO:0000313" key="2">
    <source>
        <dbReference type="EMBL" id="PMD34018.1"/>
    </source>
</evidence>
<dbReference type="AlphaFoldDB" id="A0A2J6R670"/>
<dbReference type="OrthoDB" id="3555824at2759"/>
<reference evidence="2 3" key="1">
    <citation type="submission" date="2016-04" db="EMBL/GenBank/DDBJ databases">
        <title>A degradative enzymes factory behind the ericoid mycorrhizal symbiosis.</title>
        <authorList>
            <consortium name="DOE Joint Genome Institute"/>
            <person name="Martino E."/>
            <person name="Morin E."/>
            <person name="Grelet G."/>
            <person name="Kuo A."/>
            <person name="Kohler A."/>
            <person name="Daghino S."/>
            <person name="Barry K."/>
            <person name="Choi C."/>
            <person name="Cichocki N."/>
            <person name="Clum A."/>
            <person name="Copeland A."/>
            <person name="Hainaut M."/>
            <person name="Haridas S."/>
            <person name="Labutti K."/>
            <person name="Lindquist E."/>
            <person name="Lipzen A."/>
            <person name="Khouja H.-R."/>
            <person name="Murat C."/>
            <person name="Ohm R."/>
            <person name="Olson A."/>
            <person name="Spatafora J."/>
            <person name="Veneault-Fourrey C."/>
            <person name="Henrissat B."/>
            <person name="Grigoriev I."/>
            <person name="Martin F."/>
            <person name="Perotto S."/>
        </authorList>
    </citation>
    <scope>NUCLEOTIDE SEQUENCE [LARGE SCALE GENOMIC DNA]</scope>
    <source>
        <strain evidence="2 3">F</strain>
    </source>
</reference>
<protein>
    <submittedName>
        <fullName evidence="2">Uncharacterized protein</fullName>
    </submittedName>
</protein>
<feature type="compositionally biased region" description="Basic residues" evidence="1">
    <location>
        <begin position="111"/>
        <end position="123"/>
    </location>
</feature>